<evidence type="ECO:0000313" key="2">
    <source>
        <dbReference type="Proteomes" id="UP001157502"/>
    </source>
</evidence>
<evidence type="ECO:0000313" key="1">
    <source>
        <dbReference type="EMBL" id="KAJ7985215.1"/>
    </source>
</evidence>
<sequence>MQMKQPTRTNWVWRSYSSICTAGCATRPCRSYRIRTARGALADPVVSCMGGPARSDPESTGISPGLSGITRDGGRLAPAACDRLFKGEGQAPAKLPPPFLTHTGRITSPKAWEGSHR</sequence>
<protein>
    <submittedName>
        <fullName evidence="1">Uncharacterized protein</fullName>
    </submittedName>
</protein>
<dbReference type="Proteomes" id="UP001157502">
    <property type="component" value="Chromosome 36"/>
</dbReference>
<organism evidence="1 2">
    <name type="scientific">Dallia pectoralis</name>
    <name type="common">Alaska blackfish</name>
    <dbReference type="NCBI Taxonomy" id="75939"/>
    <lineage>
        <taxon>Eukaryota</taxon>
        <taxon>Metazoa</taxon>
        <taxon>Chordata</taxon>
        <taxon>Craniata</taxon>
        <taxon>Vertebrata</taxon>
        <taxon>Euteleostomi</taxon>
        <taxon>Actinopterygii</taxon>
        <taxon>Neopterygii</taxon>
        <taxon>Teleostei</taxon>
        <taxon>Protacanthopterygii</taxon>
        <taxon>Esociformes</taxon>
        <taxon>Umbridae</taxon>
        <taxon>Dallia</taxon>
    </lineage>
</organism>
<comment type="caution">
    <text evidence="1">The sequence shown here is derived from an EMBL/GenBank/DDBJ whole genome shotgun (WGS) entry which is preliminary data.</text>
</comment>
<name>A0ACC2F1W8_DALPE</name>
<gene>
    <name evidence="1" type="ORF">DPEC_G00349780</name>
</gene>
<dbReference type="EMBL" id="CM055763">
    <property type="protein sequence ID" value="KAJ7985215.1"/>
    <property type="molecule type" value="Genomic_DNA"/>
</dbReference>
<accession>A0ACC2F1W8</accession>
<keyword evidence="2" id="KW-1185">Reference proteome</keyword>
<reference evidence="1" key="1">
    <citation type="submission" date="2021-05" db="EMBL/GenBank/DDBJ databases">
        <authorList>
            <person name="Pan Q."/>
            <person name="Jouanno E."/>
            <person name="Zahm M."/>
            <person name="Klopp C."/>
            <person name="Cabau C."/>
            <person name="Louis A."/>
            <person name="Berthelot C."/>
            <person name="Parey E."/>
            <person name="Roest Crollius H."/>
            <person name="Montfort J."/>
            <person name="Robinson-Rechavi M."/>
            <person name="Bouchez O."/>
            <person name="Lampietro C."/>
            <person name="Lopez Roques C."/>
            <person name="Donnadieu C."/>
            <person name="Postlethwait J."/>
            <person name="Bobe J."/>
            <person name="Dillon D."/>
            <person name="Chandos A."/>
            <person name="von Hippel F."/>
            <person name="Guiguen Y."/>
        </authorList>
    </citation>
    <scope>NUCLEOTIDE SEQUENCE</scope>
    <source>
        <strain evidence="1">YG-Jan2019</strain>
    </source>
</reference>
<proteinExistence type="predicted"/>